<gene>
    <name evidence="1" type="ORF">AVEN_178996_1</name>
</gene>
<protein>
    <submittedName>
        <fullName evidence="1">Uncharacterized protein</fullName>
    </submittedName>
</protein>
<evidence type="ECO:0000313" key="1">
    <source>
        <dbReference type="EMBL" id="GBM60838.1"/>
    </source>
</evidence>
<reference evidence="1 2" key="1">
    <citation type="journal article" date="2019" name="Sci. Rep.">
        <title>Orb-weaving spider Araneus ventricosus genome elucidates the spidroin gene catalogue.</title>
        <authorList>
            <person name="Kono N."/>
            <person name="Nakamura H."/>
            <person name="Ohtoshi R."/>
            <person name="Moran D.A.P."/>
            <person name="Shinohara A."/>
            <person name="Yoshida Y."/>
            <person name="Fujiwara M."/>
            <person name="Mori M."/>
            <person name="Tomita M."/>
            <person name="Arakawa K."/>
        </authorList>
    </citation>
    <scope>NUCLEOTIDE SEQUENCE [LARGE SCALE GENOMIC DNA]</scope>
</reference>
<comment type="caution">
    <text evidence="1">The sequence shown here is derived from an EMBL/GenBank/DDBJ whole genome shotgun (WGS) entry which is preliminary data.</text>
</comment>
<dbReference type="EMBL" id="BGPR01001742">
    <property type="protein sequence ID" value="GBM60838.1"/>
    <property type="molecule type" value="Genomic_DNA"/>
</dbReference>
<name>A0A4Y2H7X5_ARAVE</name>
<organism evidence="1 2">
    <name type="scientific">Araneus ventricosus</name>
    <name type="common">Orbweaver spider</name>
    <name type="synonym">Epeira ventricosa</name>
    <dbReference type="NCBI Taxonomy" id="182803"/>
    <lineage>
        <taxon>Eukaryota</taxon>
        <taxon>Metazoa</taxon>
        <taxon>Ecdysozoa</taxon>
        <taxon>Arthropoda</taxon>
        <taxon>Chelicerata</taxon>
        <taxon>Arachnida</taxon>
        <taxon>Araneae</taxon>
        <taxon>Araneomorphae</taxon>
        <taxon>Entelegynae</taxon>
        <taxon>Araneoidea</taxon>
        <taxon>Araneidae</taxon>
        <taxon>Araneus</taxon>
    </lineage>
</organism>
<proteinExistence type="predicted"/>
<accession>A0A4Y2H7X5</accession>
<keyword evidence="2" id="KW-1185">Reference proteome</keyword>
<sequence length="111" mass="12258">MPLCCSAVSGKTFSLFPGSNIPMTFALLSVENSFSKAVLQWLSMTTGGRNFSAVGMVYQRVSVEVFLGMRKTKRGTDSFKPIELGYIRSFCGSGNTSWSERHITNREPCDD</sequence>
<evidence type="ECO:0000313" key="2">
    <source>
        <dbReference type="Proteomes" id="UP000499080"/>
    </source>
</evidence>
<dbReference type="Proteomes" id="UP000499080">
    <property type="component" value="Unassembled WGS sequence"/>
</dbReference>
<dbReference type="AlphaFoldDB" id="A0A4Y2H7X5"/>